<dbReference type="RefSeq" id="WP_014244932.1">
    <property type="nucleotide sequence ID" value="NC_016620.1"/>
</dbReference>
<dbReference type="InterPro" id="IPR029058">
    <property type="entry name" value="AB_hydrolase_fold"/>
</dbReference>
<evidence type="ECO:0000259" key="1">
    <source>
        <dbReference type="Pfam" id="PF02129"/>
    </source>
</evidence>
<gene>
    <name evidence="2" type="ordered locus">BMS_2358</name>
</gene>
<reference evidence="3" key="1">
    <citation type="journal article" date="2013" name="ISME J.">
        <title>A small predatory core genome in the divergent marine Bacteriovorax marinus SJ and the terrestrial Bdellovibrio bacteriovorus.</title>
        <authorList>
            <person name="Crossman L.C."/>
            <person name="Chen H."/>
            <person name="Cerdeno-Tarraga A.M."/>
            <person name="Brooks K."/>
            <person name="Quail M.A."/>
            <person name="Pineiro S.A."/>
            <person name="Hobley L."/>
            <person name="Sockett R.E."/>
            <person name="Bentley S.D."/>
            <person name="Parkhill J."/>
            <person name="Williams H.N."/>
            <person name="Stine O.C."/>
        </authorList>
    </citation>
    <scope>NUCLEOTIDE SEQUENCE [LARGE SCALE GENOMIC DNA]</scope>
    <source>
        <strain evidence="3">ATCC BAA-682 / DSM 15412 / SJ</strain>
    </source>
</reference>
<name>E1X4S9_HALMS</name>
<dbReference type="KEGG" id="bmx:BMS_2358"/>
<dbReference type="GO" id="GO:0016787">
    <property type="term" value="F:hydrolase activity"/>
    <property type="evidence" value="ECO:0007669"/>
    <property type="project" value="InterPro"/>
</dbReference>
<feature type="domain" description="Xaa-Pro dipeptidyl-peptidase-like" evidence="1">
    <location>
        <begin position="195"/>
        <end position="432"/>
    </location>
</feature>
<dbReference type="Gene3D" id="1.10.3020.10">
    <property type="entry name" value="alpha-amino acid ester hydrolase ( Helical cap domain)"/>
    <property type="match status" value="1"/>
</dbReference>
<dbReference type="Pfam" id="PF02129">
    <property type="entry name" value="Peptidase_S15"/>
    <property type="match status" value="1"/>
</dbReference>
<dbReference type="InterPro" id="IPR005674">
    <property type="entry name" value="CocE/Ser_esterase"/>
</dbReference>
<dbReference type="PATRIC" id="fig|862908.3.peg.2245"/>
<evidence type="ECO:0000313" key="2">
    <source>
        <dbReference type="EMBL" id="CBW27155.1"/>
    </source>
</evidence>
<dbReference type="NCBIfam" id="TIGR00976">
    <property type="entry name" value="CocE_NonD"/>
    <property type="match status" value="1"/>
</dbReference>
<dbReference type="SUPFAM" id="SSF53474">
    <property type="entry name" value="alpha/beta-Hydrolases"/>
    <property type="match status" value="1"/>
</dbReference>
<dbReference type="PROSITE" id="PS51257">
    <property type="entry name" value="PROKAR_LIPOPROTEIN"/>
    <property type="match status" value="1"/>
</dbReference>
<dbReference type="HOGENOM" id="CLU_409259_0_0_7"/>
<sequence length="671" mass="76234">MKKSLILCLSILTLVSCSKKEKDFEYTRKISQIEYLNMQQAQQVSANQQAAFKLNNEEKSSGEYVSNLSRDLCQMIQTSSYDNPFLFDAYFSKKVKFQQFEAYMKNILSLSNVCESTQIVFDYNPLFIIKFKLSNPHSLYGLFRVDESGKIVEYYFLSGDDMNIDHRYVKMSDGERISSLVFSKDDKASRVGFIKTPYLHTESFGYYLTKAAGFITQGHNVVIQSNRGSHASSGNFKWLHEKNIQDSKETIDWIRNQTFSNGSVFSFGVSYDGYNALAAAASNAEGLLYTIACSAPANASTDSFTAAETVESSLLAYVAERENHKDINLFAEKINYLVKQGIPYSQFDNILYGRDIADWQDLINARDKGSLNEYMLERSILDELKESHIPIFHVAGTNNDQDGRDTILGHKYLVDEGRYPENNYLYIHHGGHGCGDFLETSFGNEFMNLEFSKLKKEYRTLTSNSQPTSKIDEMFNSINIEVPQMDTSPITNRRGTQLKGETYFTVATDKKIVVNGPLKLKLKAKSSLFKSSLVASLFYSKEGAWEVPHYMTYGISRSSIYFEDSSEGEFSLVLPPMSFTVSAGESIFIQLSLETNSFLDLFSSERQEYYTRNESAGFFEILDKKVELEVQTEVEVQKEEAEEVEIAVENNDVEVMKEAIENMDAALEELN</sequence>
<keyword evidence="3" id="KW-1185">Reference proteome</keyword>
<dbReference type="OrthoDB" id="9806163at2"/>
<organism evidence="2 3">
    <name type="scientific">Halobacteriovorax marinus (strain ATCC BAA-682 / DSM 15412 / SJ)</name>
    <name type="common">Bacteriovorax marinus</name>
    <dbReference type="NCBI Taxonomy" id="862908"/>
    <lineage>
        <taxon>Bacteria</taxon>
        <taxon>Pseudomonadati</taxon>
        <taxon>Bdellovibrionota</taxon>
        <taxon>Bacteriovoracia</taxon>
        <taxon>Bacteriovoracales</taxon>
        <taxon>Halobacteriovoraceae</taxon>
        <taxon>Halobacteriovorax</taxon>
    </lineage>
</organism>
<dbReference type="AlphaFoldDB" id="E1X4S9"/>
<accession>E1X4S9</accession>
<protein>
    <submittedName>
        <fullName evidence="2">Peptidase</fullName>
    </submittedName>
</protein>
<proteinExistence type="predicted"/>
<dbReference type="InterPro" id="IPR000383">
    <property type="entry name" value="Xaa-Pro-like_dom"/>
</dbReference>
<dbReference type="Proteomes" id="UP000008963">
    <property type="component" value="Chromosome"/>
</dbReference>
<dbReference type="eggNOG" id="COG2936">
    <property type="taxonomic scope" value="Bacteria"/>
</dbReference>
<dbReference type="STRING" id="862908.BMS_2358"/>
<dbReference type="EMBL" id="FQ312005">
    <property type="protein sequence ID" value="CBW27155.1"/>
    <property type="molecule type" value="Genomic_DNA"/>
</dbReference>
<evidence type="ECO:0000313" key="3">
    <source>
        <dbReference type="Proteomes" id="UP000008963"/>
    </source>
</evidence>
<dbReference type="Gene3D" id="3.40.50.1820">
    <property type="entry name" value="alpha/beta hydrolase"/>
    <property type="match status" value="1"/>
</dbReference>